<reference evidence="1" key="1">
    <citation type="journal article" date="2020" name="bioRxiv">
        <title>Chromosome-level reference genome of the European wasp spider Argiope bruennichi: a resource for studies on range expansion and evolutionary adaptation.</title>
        <authorList>
            <person name="Sheffer M.M."/>
            <person name="Hoppe A."/>
            <person name="Krehenwinkel H."/>
            <person name="Uhl G."/>
            <person name="Kuss A.W."/>
            <person name="Jensen L."/>
            <person name="Jensen C."/>
            <person name="Gillespie R.G."/>
            <person name="Hoff K.J."/>
            <person name="Prost S."/>
        </authorList>
    </citation>
    <scope>NUCLEOTIDE SEQUENCE</scope>
</reference>
<keyword evidence="2" id="KW-1185">Reference proteome</keyword>
<dbReference type="AlphaFoldDB" id="A0A8T0EU69"/>
<reference evidence="1" key="2">
    <citation type="submission" date="2020-06" db="EMBL/GenBank/DDBJ databases">
        <authorList>
            <person name="Sheffer M."/>
        </authorList>
    </citation>
    <scope>NUCLEOTIDE SEQUENCE</scope>
</reference>
<gene>
    <name evidence="1" type="ORF">HNY73_015615</name>
</gene>
<protein>
    <submittedName>
        <fullName evidence="1">Uncharacterized protein</fullName>
    </submittedName>
</protein>
<evidence type="ECO:0000313" key="1">
    <source>
        <dbReference type="EMBL" id="KAF8778941.1"/>
    </source>
</evidence>
<sequence>MRPPVNATRGILTIHSKVRGSNERNKYAESETVKVIVPKDLNLKEFSSWHHLNLVMNINRKDKRSYCF</sequence>
<evidence type="ECO:0000313" key="2">
    <source>
        <dbReference type="Proteomes" id="UP000807504"/>
    </source>
</evidence>
<dbReference type="Proteomes" id="UP000807504">
    <property type="component" value="Unassembled WGS sequence"/>
</dbReference>
<comment type="caution">
    <text evidence="1">The sequence shown here is derived from an EMBL/GenBank/DDBJ whole genome shotgun (WGS) entry which is preliminary data.</text>
</comment>
<organism evidence="1 2">
    <name type="scientific">Argiope bruennichi</name>
    <name type="common">Wasp spider</name>
    <name type="synonym">Aranea bruennichi</name>
    <dbReference type="NCBI Taxonomy" id="94029"/>
    <lineage>
        <taxon>Eukaryota</taxon>
        <taxon>Metazoa</taxon>
        <taxon>Ecdysozoa</taxon>
        <taxon>Arthropoda</taxon>
        <taxon>Chelicerata</taxon>
        <taxon>Arachnida</taxon>
        <taxon>Araneae</taxon>
        <taxon>Araneomorphae</taxon>
        <taxon>Entelegynae</taxon>
        <taxon>Araneoidea</taxon>
        <taxon>Araneidae</taxon>
        <taxon>Argiope</taxon>
    </lineage>
</organism>
<name>A0A8T0EU69_ARGBR</name>
<proteinExistence type="predicted"/>
<dbReference type="EMBL" id="JABXBU010002072">
    <property type="protein sequence ID" value="KAF8778941.1"/>
    <property type="molecule type" value="Genomic_DNA"/>
</dbReference>
<accession>A0A8T0EU69</accession>